<dbReference type="Proteomes" id="UP001165363">
    <property type="component" value="Unassembled WGS sequence"/>
</dbReference>
<accession>A0ABT0RJW3</accession>
<name>A0ABT0RJW3_9SPHN</name>
<keyword evidence="1" id="KW-0732">Signal</keyword>
<dbReference type="EMBL" id="JAMGBD010000001">
    <property type="protein sequence ID" value="MCL6682924.1"/>
    <property type="molecule type" value="Genomic_DNA"/>
</dbReference>
<gene>
    <name evidence="2" type="ORF">LZ536_03275</name>
</gene>
<evidence type="ECO:0000313" key="2">
    <source>
        <dbReference type="EMBL" id="MCL6682924.1"/>
    </source>
</evidence>
<evidence type="ECO:0008006" key="4">
    <source>
        <dbReference type="Google" id="ProtNLM"/>
    </source>
</evidence>
<dbReference type="RefSeq" id="WP_249846863.1">
    <property type="nucleotide sequence ID" value="NZ_JAMGBD010000001.1"/>
</dbReference>
<comment type="caution">
    <text evidence="2">The sequence shown here is derived from an EMBL/GenBank/DDBJ whole genome shotgun (WGS) entry which is preliminary data.</text>
</comment>
<sequence>MRALILVAGAALALSACSKNEAADNTMNVDDTMTTNEVLANDTMNTDMNAVDANSAMNAADTANAAADTANAAANTANAAANNAQ</sequence>
<evidence type="ECO:0000256" key="1">
    <source>
        <dbReference type="SAM" id="SignalP"/>
    </source>
</evidence>
<evidence type="ECO:0000313" key="3">
    <source>
        <dbReference type="Proteomes" id="UP001165363"/>
    </source>
</evidence>
<keyword evidence="3" id="KW-1185">Reference proteome</keyword>
<reference evidence="2" key="1">
    <citation type="submission" date="2022-05" db="EMBL/GenBank/DDBJ databases">
        <authorList>
            <person name="Jo J.-H."/>
            <person name="Im W.-T."/>
        </authorList>
    </citation>
    <scope>NUCLEOTIDE SEQUENCE</scope>
    <source>
        <strain evidence="2">SE158</strain>
    </source>
</reference>
<proteinExistence type="predicted"/>
<feature type="signal peptide" evidence="1">
    <location>
        <begin position="1"/>
        <end position="22"/>
    </location>
</feature>
<organism evidence="2 3">
    <name type="scientific">Sphingomonas alba</name>
    <dbReference type="NCBI Taxonomy" id="2908208"/>
    <lineage>
        <taxon>Bacteria</taxon>
        <taxon>Pseudomonadati</taxon>
        <taxon>Pseudomonadota</taxon>
        <taxon>Alphaproteobacteria</taxon>
        <taxon>Sphingomonadales</taxon>
        <taxon>Sphingomonadaceae</taxon>
        <taxon>Sphingomonas</taxon>
    </lineage>
</organism>
<protein>
    <recommendedName>
        <fullName evidence="4">Circumsporozoite protein</fullName>
    </recommendedName>
</protein>
<dbReference type="PROSITE" id="PS51257">
    <property type="entry name" value="PROKAR_LIPOPROTEIN"/>
    <property type="match status" value="1"/>
</dbReference>
<feature type="chain" id="PRO_5046073929" description="Circumsporozoite protein" evidence="1">
    <location>
        <begin position="23"/>
        <end position="85"/>
    </location>
</feature>